<dbReference type="Proteomes" id="UP001180845">
    <property type="component" value="Unassembled WGS sequence"/>
</dbReference>
<comment type="caution">
    <text evidence="1">The sequence shown here is derived from an EMBL/GenBank/DDBJ whole genome shotgun (WGS) entry which is preliminary data.</text>
</comment>
<organism evidence="1 2">
    <name type="scientific">Haloactinomyces albus</name>
    <dbReference type="NCBI Taxonomy" id="1352928"/>
    <lineage>
        <taxon>Bacteria</taxon>
        <taxon>Bacillati</taxon>
        <taxon>Actinomycetota</taxon>
        <taxon>Actinomycetes</taxon>
        <taxon>Actinopolysporales</taxon>
        <taxon>Actinopolysporaceae</taxon>
        <taxon>Haloactinomyces</taxon>
    </lineage>
</organism>
<evidence type="ECO:0000313" key="1">
    <source>
        <dbReference type="EMBL" id="MDR7302080.1"/>
    </source>
</evidence>
<name>A0AAE4CLA7_9ACTN</name>
<protein>
    <submittedName>
        <fullName evidence="1">Uncharacterized protein</fullName>
    </submittedName>
</protein>
<proteinExistence type="predicted"/>
<dbReference type="EMBL" id="JAVDXW010000001">
    <property type="protein sequence ID" value="MDR7302080.1"/>
    <property type="molecule type" value="Genomic_DNA"/>
</dbReference>
<gene>
    <name evidence="1" type="ORF">JOF55_002261</name>
</gene>
<accession>A0AAE4CLA7</accession>
<keyword evidence="2" id="KW-1185">Reference proteome</keyword>
<evidence type="ECO:0000313" key="2">
    <source>
        <dbReference type="Proteomes" id="UP001180845"/>
    </source>
</evidence>
<reference evidence="1" key="1">
    <citation type="submission" date="2023-07" db="EMBL/GenBank/DDBJ databases">
        <title>Sequencing the genomes of 1000 actinobacteria strains.</title>
        <authorList>
            <person name="Klenk H.-P."/>
        </authorList>
    </citation>
    <scope>NUCLEOTIDE SEQUENCE</scope>
    <source>
        <strain evidence="1">DSM 45977</strain>
    </source>
</reference>
<dbReference type="AlphaFoldDB" id="A0AAE4CLA7"/>
<sequence length="76" mass="9115">MDKQFFERARFQEIPRIQGFRAIKVWYETDRPDPNHRCRVYVDVVGGQSLRVEVDESFVKGIRRPATRHADTPKRR</sequence>